<evidence type="ECO:0000256" key="1">
    <source>
        <dbReference type="ARBA" id="ARBA00004123"/>
    </source>
</evidence>
<feature type="compositionally biased region" description="Acidic residues" evidence="11">
    <location>
        <begin position="385"/>
        <end position="407"/>
    </location>
</feature>
<evidence type="ECO:0000313" key="15">
    <source>
        <dbReference type="Proteomes" id="UP000002640"/>
    </source>
</evidence>
<dbReference type="InterPro" id="IPR016024">
    <property type="entry name" value="ARM-type_fold"/>
</dbReference>
<comment type="function">
    <text evidence="10">Regulatory subunit of the condensin complex, a complex required for conversion of interphase chromatin into mitotic-like condense chromosomes. The condensin complex probably introduces positive supercoils into relaxed DNA in the presence of type I topoisomerases and converts nicked DNA into positive knotted forms in the presence of type II topoisomerases.</text>
</comment>
<gene>
    <name evidence="14" type="ORF">PHYSODRAFT_348671</name>
</gene>
<dbReference type="InterPro" id="IPR024324">
    <property type="entry name" value="Condensin_cplx_su1_N"/>
</dbReference>
<dbReference type="InParanoid" id="G5AHT7"/>
<dbReference type="GO" id="GO:0042393">
    <property type="term" value="F:histone binding"/>
    <property type="evidence" value="ECO:0007669"/>
    <property type="project" value="TreeGrafter"/>
</dbReference>
<dbReference type="GeneID" id="20649001"/>
<feature type="region of interest" description="Disordered" evidence="11">
    <location>
        <begin position="1265"/>
        <end position="1329"/>
    </location>
</feature>
<proteinExistence type="inferred from homology"/>
<feature type="region of interest" description="Disordered" evidence="11">
    <location>
        <begin position="542"/>
        <end position="564"/>
    </location>
</feature>
<dbReference type="EMBL" id="JH159172">
    <property type="protein sequence ID" value="EGZ04898.1"/>
    <property type="molecule type" value="Genomic_DNA"/>
</dbReference>
<evidence type="ECO:0000256" key="9">
    <source>
        <dbReference type="ARBA" id="ARBA00023306"/>
    </source>
</evidence>
<evidence type="ECO:0000259" key="13">
    <source>
        <dbReference type="Pfam" id="PF12922"/>
    </source>
</evidence>
<feature type="compositionally biased region" description="Basic residues" evidence="11">
    <location>
        <begin position="364"/>
        <end position="374"/>
    </location>
</feature>
<keyword evidence="15" id="KW-1185">Reference proteome</keyword>
<evidence type="ECO:0000256" key="4">
    <source>
        <dbReference type="ARBA" id="ARBA00022454"/>
    </source>
</evidence>
<dbReference type="OMA" id="CPLEKLW"/>
<dbReference type="GO" id="GO:0005634">
    <property type="term" value="C:nucleus"/>
    <property type="evidence" value="ECO:0007669"/>
    <property type="project" value="UniProtKB-SubCell"/>
</dbReference>
<comment type="subcellular location">
    <subcellularLocation>
        <location evidence="2">Chromosome</location>
    </subcellularLocation>
    <subcellularLocation>
        <location evidence="1">Nucleus</location>
    </subcellularLocation>
</comment>
<dbReference type="SUPFAM" id="SSF48371">
    <property type="entry name" value="ARM repeat"/>
    <property type="match status" value="1"/>
</dbReference>
<evidence type="ECO:0000256" key="2">
    <source>
        <dbReference type="ARBA" id="ARBA00004286"/>
    </source>
</evidence>
<protein>
    <submittedName>
        <fullName evidence="14">Uncharacterized protein</fullName>
    </submittedName>
</protein>
<dbReference type="InterPro" id="IPR007673">
    <property type="entry name" value="Condensin_cplx_su1"/>
</dbReference>
<sequence length="1329" mass="147969">MEFLVPLHAADLELAKAGRYHVQSVLTFEDETAAEISARVQRLEDRVLGSEAGLELLQEDPLDVAYSLVKKLPALSEPLRMRVVEMLAAFVSNATEGVLARRPGSDAEDVALYRSAFKASVYFLVTALTSVSSLQVQAEKDVLKHKGKKSQTSALNRVNWSKVVEGAIHKLNRSVNPATFSMWNMNVPEEEFSMLYCKVVFELLGNAPLCRGKSFKPKLYHLLAMSLQKAPAIHISVVASLIDLIYTHEHLSASIAELVELLYFKYANMTFAADLISEIGKISSRDASKDVAGTRNIAMFLSSLSTLTPALIMGNLSFVLALLDSEAYQLRNAAVTCVAQILLWNFRQNGLDPQTASTDDAAATKKKSRKQKKKKNDEETKSDGSDSDESSDDEGGSSSDSNDDDEEASKTSAQAPRTFSRSTRDQLLSVLEDRTHDINSFARGHVLKMWALLCEEGALPLHMLKNVTLMAVGRLQDKAAVVRRHSIHLLSLLLERNPFMGNLDRDFYAKKRDELTEEMKKKRDEVIAGAEKEMSEALGEIAIQSEEGASPSPPRPAVSSEEEAAALEKELQKTVRLLKFYQDAIDFIDEFEQRALPLMGQLLGSKSISDVLEAIQFFEKAYRFHLGAAQTGIKKVLPLTWRSDVSIQEQLSNTFVSLFIRIDVDDPERNSPQLVAENLVKFLDECTVAEYTCLERIMGELHRSQKVPMVVISSLWALVDVTVYPISVVSNALVLLSMIANIDDSMLFSNDRLGQVLSMGFGDVACSPGSRYRVLGAACRLVQCIQLEPKNAVAKSNSQTQRRIQRSNLDATEQIILRLQRFLALDFVGDEGIDSECLHSTWFDTVQQAIEAIFSICERPEDVCGDVIKHLSLRLFESETNDVSRVELAHFFFVLGHSAVKVAIHVEKLAAKVKKMRGNRTAAARPSDNSASAGDAEDVSAMEDELGVAAEVEAEEDTFVNNIIQKEIACRNLLGMYGPLIIRVLVGAEEEFKNDELLTECAVVALSKFMAVSEEFCEKHLQLLFTILQDSPQPSVRGDVIIALGDLSFRFPNLVEPWTSHLYNRLRDVNLNVRKNTIVVLSHLILNDMIKVKGQISEIAISLVDENDGIRNLAKLFFFELSKKGNNPIYNMLPDAIGQLSTSELVSNSDFQTITRFLIQFITKEKQIESIVEKLSQRFPTASKVQQQRDLAYCLARLPHTEKSLKYLYQNHKLYSDALHDSVVADNFTSLVAKSRRGNSALTATAEMKEAIDKLDQFIVGKKEGKEEGDAMDGDSTERATSPQAKSRAKRKISVKGAKTTRTTPKKRERAKRKVTRKRVVSEDSSEEE</sequence>
<feature type="compositionally biased region" description="Basic and acidic residues" evidence="11">
    <location>
        <begin position="375"/>
        <end position="384"/>
    </location>
</feature>
<feature type="compositionally biased region" description="Basic residues" evidence="11">
    <location>
        <begin position="1304"/>
        <end position="1319"/>
    </location>
</feature>
<dbReference type="Proteomes" id="UP000002640">
    <property type="component" value="Unassembled WGS sequence"/>
</dbReference>
<dbReference type="RefSeq" id="XP_009539638.1">
    <property type="nucleotide sequence ID" value="XM_009541343.1"/>
</dbReference>
<comment type="similarity">
    <text evidence="3 10">Belongs to the CND1 (condensin subunit 1) family.</text>
</comment>
<dbReference type="InterPro" id="IPR011989">
    <property type="entry name" value="ARM-like"/>
</dbReference>
<dbReference type="Pfam" id="PF12717">
    <property type="entry name" value="Cnd1"/>
    <property type="match status" value="1"/>
</dbReference>
<dbReference type="GO" id="GO:0000796">
    <property type="term" value="C:condensin complex"/>
    <property type="evidence" value="ECO:0007669"/>
    <property type="project" value="TreeGrafter"/>
</dbReference>
<evidence type="ECO:0000313" key="14">
    <source>
        <dbReference type="EMBL" id="EGZ04898.1"/>
    </source>
</evidence>
<feature type="region of interest" description="Disordered" evidence="11">
    <location>
        <begin position="354"/>
        <end position="423"/>
    </location>
</feature>
<dbReference type="STRING" id="1094619.G5AHT7"/>
<keyword evidence="5 10" id="KW-0132">Cell division</keyword>
<dbReference type="InterPro" id="IPR032682">
    <property type="entry name" value="Cnd1_C"/>
</dbReference>
<reference evidence="14 15" key="1">
    <citation type="journal article" date="2006" name="Science">
        <title>Phytophthora genome sequences uncover evolutionary origins and mechanisms of pathogenesis.</title>
        <authorList>
            <person name="Tyler B.M."/>
            <person name="Tripathy S."/>
            <person name="Zhang X."/>
            <person name="Dehal P."/>
            <person name="Jiang R.H."/>
            <person name="Aerts A."/>
            <person name="Arredondo F.D."/>
            <person name="Baxter L."/>
            <person name="Bensasson D."/>
            <person name="Beynon J.L."/>
            <person name="Chapman J."/>
            <person name="Damasceno C.M."/>
            <person name="Dorrance A.E."/>
            <person name="Dou D."/>
            <person name="Dickerman A.W."/>
            <person name="Dubchak I.L."/>
            <person name="Garbelotto M."/>
            <person name="Gijzen M."/>
            <person name="Gordon S.G."/>
            <person name="Govers F."/>
            <person name="Grunwald N.J."/>
            <person name="Huang W."/>
            <person name="Ivors K.L."/>
            <person name="Jones R.W."/>
            <person name="Kamoun S."/>
            <person name="Krampis K."/>
            <person name="Lamour K.H."/>
            <person name="Lee M.K."/>
            <person name="McDonald W.H."/>
            <person name="Medina M."/>
            <person name="Meijer H.J."/>
            <person name="Nordberg E.K."/>
            <person name="Maclean D.J."/>
            <person name="Ospina-Giraldo M.D."/>
            <person name="Morris P.F."/>
            <person name="Phuntumart V."/>
            <person name="Putnam N.H."/>
            <person name="Rash S."/>
            <person name="Rose J.K."/>
            <person name="Sakihama Y."/>
            <person name="Salamov A.A."/>
            <person name="Savidor A."/>
            <person name="Scheuring C.F."/>
            <person name="Smith B.M."/>
            <person name="Sobral B.W."/>
            <person name="Terry A."/>
            <person name="Torto-Alalibo T.A."/>
            <person name="Win J."/>
            <person name="Xu Z."/>
            <person name="Zhang H."/>
            <person name="Grigoriev I.V."/>
            <person name="Rokhsar D.S."/>
            <person name="Boore J.L."/>
        </authorList>
    </citation>
    <scope>NUCLEOTIDE SEQUENCE [LARGE SCALE GENOMIC DNA]</scope>
    <source>
        <strain evidence="14 15">P6497</strain>
    </source>
</reference>
<evidence type="ECO:0000259" key="12">
    <source>
        <dbReference type="Pfam" id="PF12717"/>
    </source>
</evidence>
<accession>G5AHT7</accession>
<feature type="domain" description="Condensin complex subunit 1 N-terminal" evidence="13">
    <location>
        <begin position="79"/>
        <end position="229"/>
    </location>
</feature>
<dbReference type="InterPro" id="IPR026971">
    <property type="entry name" value="CND1/NCAPD3"/>
</dbReference>
<evidence type="ECO:0000256" key="10">
    <source>
        <dbReference type="PIRNR" id="PIRNR017127"/>
    </source>
</evidence>
<evidence type="ECO:0000256" key="3">
    <source>
        <dbReference type="ARBA" id="ARBA00009606"/>
    </source>
</evidence>
<dbReference type="GO" id="GO:0051301">
    <property type="term" value="P:cell division"/>
    <property type="evidence" value="ECO:0007669"/>
    <property type="project" value="UniProtKB-KW"/>
</dbReference>
<dbReference type="GO" id="GO:0000779">
    <property type="term" value="C:condensed chromosome, centromeric region"/>
    <property type="evidence" value="ECO:0007669"/>
    <property type="project" value="TreeGrafter"/>
</dbReference>
<evidence type="ECO:0000256" key="5">
    <source>
        <dbReference type="ARBA" id="ARBA00022618"/>
    </source>
</evidence>
<keyword evidence="4" id="KW-0158">Chromosome</keyword>
<name>G5AHT7_PHYSP</name>
<dbReference type="GO" id="GO:0007076">
    <property type="term" value="P:mitotic chromosome condensation"/>
    <property type="evidence" value="ECO:0007669"/>
    <property type="project" value="InterPro"/>
</dbReference>
<evidence type="ECO:0000256" key="8">
    <source>
        <dbReference type="ARBA" id="ARBA00023242"/>
    </source>
</evidence>
<feature type="region of interest" description="Disordered" evidence="11">
    <location>
        <begin position="920"/>
        <end position="939"/>
    </location>
</feature>
<dbReference type="SMR" id="G5AHT7"/>
<dbReference type="PIRSF" id="PIRSF017127">
    <property type="entry name" value="Condensin_D2"/>
    <property type="match status" value="1"/>
</dbReference>
<feature type="compositionally biased region" description="Polar residues" evidence="11">
    <location>
        <begin position="410"/>
        <end position="421"/>
    </location>
</feature>
<keyword evidence="6 10" id="KW-0498">Mitosis</keyword>
<keyword evidence="8" id="KW-0539">Nucleus</keyword>
<keyword evidence="9 10" id="KW-0131">Cell cycle</keyword>
<evidence type="ECO:0000256" key="6">
    <source>
        <dbReference type="ARBA" id="ARBA00022776"/>
    </source>
</evidence>
<feature type="domain" description="Condensin complex subunit 1 C-terminal" evidence="12">
    <location>
        <begin position="1036"/>
        <end position="1195"/>
    </location>
</feature>
<dbReference type="PANTHER" id="PTHR14222">
    <property type="entry name" value="CONDENSIN"/>
    <property type="match status" value="1"/>
</dbReference>
<dbReference type="PANTHER" id="PTHR14222:SF2">
    <property type="entry name" value="CONDENSIN COMPLEX SUBUNIT 1"/>
    <property type="match status" value="1"/>
</dbReference>
<dbReference type="GO" id="GO:0010032">
    <property type="term" value="P:meiotic chromosome condensation"/>
    <property type="evidence" value="ECO:0007669"/>
    <property type="project" value="TreeGrafter"/>
</dbReference>
<keyword evidence="7 10" id="KW-0226">DNA condensation</keyword>
<evidence type="ECO:0000256" key="7">
    <source>
        <dbReference type="ARBA" id="ARBA00023067"/>
    </source>
</evidence>
<organism evidence="14 15">
    <name type="scientific">Phytophthora sojae (strain P6497)</name>
    <name type="common">Soybean stem and root rot agent</name>
    <name type="synonym">Phytophthora megasperma f. sp. glycines</name>
    <dbReference type="NCBI Taxonomy" id="1094619"/>
    <lineage>
        <taxon>Eukaryota</taxon>
        <taxon>Sar</taxon>
        <taxon>Stramenopiles</taxon>
        <taxon>Oomycota</taxon>
        <taxon>Peronosporomycetes</taxon>
        <taxon>Peronosporales</taxon>
        <taxon>Peronosporaceae</taxon>
        <taxon>Phytophthora</taxon>
    </lineage>
</organism>
<dbReference type="KEGG" id="psoj:PHYSODRAFT_348671"/>
<dbReference type="Pfam" id="PF12922">
    <property type="entry name" value="Cnd1_N"/>
    <property type="match status" value="1"/>
</dbReference>
<dbReference type="Gene3D" id="1.25.10.10">
    <property type="entry name" value="Leucine-rich Repeat Variant"/>
    <property type="match status" value="1"/>
</dbReference>
<evidence type="ECO:0000256" key="11">
    <source>
        <dbReference type="SAM" id="MobiDB-lite"/>
    </source>
</evidence>